<reference evidence="3 4" key="1">
    <citation type="submission" date="2019-01" db="EMBL/GenBank/DDBJ databases">
        <authorList>
            <person name="Zhang S."/>
        </authorList>
    </citation>
    <scope>NUCLEOTIDE SEQUENCE [LARGE SCALE GENOMIC DNA]</scope>
    <source>
        <strain evidence="3 4">1626</strain>
    </source>
</reference>
<organism evidence="3 4">
    <name type="scientific">Luteimonas yindakuii</name>
    <dbReference type="NCBI Taxonomy" id="2565782"/>
    <lineage>
        <taxon>Bacteria</taxon>
        <taxon>Pseudomonadati</taxon>
        <taxon>Pseudomonadota</taxon>
        <taxon>Gammaproteobacteria</taxon>
        <taxon>Lysobacterales</taxon>
        <taxon>Lysobacteraceae</taxon>
        <taxon>Luteimonas</taxon>
    </lineage>
</organism>
<dbReference type="NCBIfam" id="TIGR02226">
    <property type="entry name" value="two_anch"/>
    <property type="match status" value="1"/>
</dbReference>
<evidence type="ECO:0000313" key="3">
    <source>
        <dbReference type="EMBL" id="TKS53508.1"/>
    </source>
</evidence>
<dbReference type="InterPro" id="IPR024163">
    <property type="entry name" value="Aerotolerance_reg_N"/>
</dbReference>
<protein>
    <recommendedName>
        <fullName evidence="2">Aerotolerance regulator N-terminal domain-containing protein</fullName>
    </recommendedName>
</protein>
<evidence type="ECO:0000259" key="2">
    <source>
        <dbReference type="Pfam" id="PF07584"/>
    </source>
</evidence>
<evidence type="ECO:0000256" key="1">
    <source>
        <dbReference type="SAM" id="Phobius"/>
    </source>
</evidence>
<dbReference type="InterPro" id="IPR011933">
    <property type="entry name" value="Double_TM_dom"/>
</dbReference>
<dbReference type="Pfam" id="PF07584">
    <property type="entry name" value="BatA"/>
    <property type="match status" value="1"/>
</dbReference>
<dbReference type="Proteomes" id="UP000298681">
    <property type="component" value="Unassembled WGS sequence"/>
</dbReference>
<feature type="domain" description="Aerotolerance regulator N-terminal" evidence="2">
    <location>
        <begin position="2"/>
        <end position="77"/>
    </location>
</feature>
<feature type="transmembrane region" description="Helical" evidence="1">
    <location>
        <begin position="57"/>
        <end position="75"/>
    </location>
</feature>
<keyword evidence="1" id="KW-1133">Transmembrane helix</keyword>
<sequence length="384" mass="41637">MMPTLLLPAGLLALAALLLPVLVHLARRQTLVPTPFAALRWLRAKARPRRQVRLDEWPLLLLRLLLLTLFALWLAQPALQGEPSMQRWSVVAPGVDPAALPPPAEGEQRRWLLPGWPTLDAPSSDADAAVPVGSLLRQLDMELDASVALTVYVPDPLDGADAQRPRLSRGVDWQVLPAAPRDADAVEPPLRLAIRHDAEHADGVRYLRAAAIAWSPEGAVEAADVGGIDVPVPPATQVLAWLVAGEVPQAVRDFAAQGGTVLLATDATWADAAPPVPVWRDADGGLLARASRHGRGRLIHFARPLRTTAWPQLLDPGFAGELQRQLQLPAAPTRAPASDYAPVQAELRWPASLRELRGPLLWLILLVLLAERWLATSRRRGATP</sequence>
<accession>A0A4Z1R9X8</accession>
<gene>
    <name evidence="3" type="ORF">E4582_01105</name>
</gene>
<evidence type="ECO:0000313" key="4">
    <source>
        <dbReference type="Proteomes" id="UP000298681"/>
    </source>
</evidence>
<dbReference type="EMBL" id="SPUH01000001">
    <property type="protein sequence ID" value="TKS53508.1"/>
    <property type="molecule type" value="Genomic_DNA"/>
</dbReference>
<keyword evidence="4" id="KW-1185">Reference proteome</keyword>
<proteinExistence type="predicted"/>
<keyword evidence="1" id="KW-0812">Transmembrane</keyword>
<keyword evidence="1" id="KW-0472">Membrane</keyword>
<name>A0A4Z1R9X8_9GAMM</name>
<comment type="caution">
    <text evidence="3">The sequence shown here is derived from an EMBL/GenBank/DDBJ whole genome shotgun (WGS) entry which is preliminary data.</text>
</comment>
<dbReference type="AlphaFoldDB" id="A0A4Z1R9X8"/>